<reference evidence="10" key="1">
    <citation type="submission" date="2014-12" db="EMBL/GenBank/DDBJ databases">
        <title>Genome sequence of Clostridium beijerinckii strain 59B.</title>
        <authorList>
            <person name="Little G.T."/>
            <person name="Minton N.P."/>
        </authorList>
    </citation>
    <scope>NUCLEOTIDE SEQUENCE [LARGE SCALE GENOMIC DNA]</scope>
    <source>
        <strain evidence="10">59B</strain>
    </source>
</reference>
<feature type="domain" description="Peptidase S54 rhomboid" evidence="8">
    <location>
        <begin position="187"/>
        <end position="321"/>
    </location>
</feature>
<dbReference type="OrthoDB" id="9813074at2"/>
<evidence type="ECO:0000256" key="7">
    <source>
        <dbReference type="SAM" id="Phobius"/>
    </source>
</evidence>
<feature type="transmembrane region" description="Helical" evidence="7">
    <location>
        <begin position="280"/>
        <end position="298"/>
    </location>
</feature>
<proteinExistence type="inferred from homology"/>
<sequence>MSDLREELYKVLIKRENFYMKQYYSNYHKEEKYIAIKELKDGIYCVLISEIEEVDMDNLEVFEYIKSLGKAFSLNVIILTNGEYTYTNNSFIGNKLIINKENNSVIQCDDSCIPLKQIFEGVLQVNKNKSTYYEKEYWKYKNVTFIIMGINIVAFLLTALLSGSIFNIDYWVLLKYGGKVNDLINHGQFWRLLTCAFLHGGLIHIVCNMYSLYILGPEIQQIYGVYKYLIIYIFSCLTSSLLSYFMSPYLSVGASGGIFGLMGALVVFAIIERKRINKRYLSSLLQAVAVNLFIGFSISNIDNFAHIGGLIGGILTGYISYKLVNKNT</sequence>
<evidence type="ECO:0000256" key="5">
    <source>
        <dbReference type="ARBA" id="ARBA00022989"/>
    </source>
</evidence>
<feature type="transmembrane region" description="Helical" evidence="7">
    <location>
        <begin position="304"/>
        <end position="324"/>
    </location>
</feature>
<name>A0A0B5QTK0_CLOBE</name>
<evidence type="ECO:0000313" key="10">
    <source>
        <dbReference type="Proteomes" id="UP000031866"/>
    </source>
</evidence>
<feature type="transmembrane region" description="Helical" evidence="7">
    <location>
        <begin position="188"/>
        <end position="213"/>
    </location>
</feature>
<feature type="transmembrane region" description="Helical" evidence="7">
    <location>
        <begin position="252"/>
        <end position="271"/>
    </location>
</feature>
<dbReference type="InterPro" id="IPR035952">
    <property type="entry name" value="Rhomboid-like_sf"/>
</dbReference>
<evidence type="ECO:0000313" key="9">
    <source>
        <dbReference type="EMBL" id="AJH01378.1"/>
    </source>
</evidence>
<feature type="transmembrane region" description="Helical" evidence="7">
    <location>
        <begin position="145"/>
        <end position="168"/>
    </location>
</feature>
<evidence type="ECO:0000256" key="3">
    <source>
        <dbReference type="ARBA" id="ARBA00022692"/>
    </source>
</evidence>
<dbReference type="MEROPS" id="S54.014"/>
<dbReference type="GO" id="GO:0004252">
    <property type="term" value="F:serine-type endopeptidase activity"/>
    <property type="evidence" value="ECO:0007669"/>
    <property type="project" value="InterPro"/>
</dbReference>
<keyword evidence="5 7" id="KW-1133">Transmembrane helix</keyword>
<keyword evidence="4" id="KW-0378">Hydrolase</keyword>
<keyword evidence="6 7" id="KW-0472">Membrane</keyword>
<dbReference type="PANTHER" id="PTHR43731">
    <property type="entry name" value="RHOMBOID PROTEASE"/>
    <property type="match status" value="1"/>
</dbReference>
<comment type="subcellular location">
    <subcellularLocation>
        <location evidence="1">Membrane</location>
        <topology evidence="1">Multi-pass membrane protein</topology>
    </subcellularLocation>
</comment>
<evidence type="ECO:0000256" key="6">
    <source>
        <dbReference type="ARBA" id="ARBA00023136"/>
    </source>
</evidence>
<gene>
    <name evidence="9" type="ORF">LF65_04849</name>
</gene>
<dbReference type="PANTHER" id="PTHR43731:SF14">
    <property type="entry name" value="PRESENILIN-ASSOCIATED RHOMBOID-LIKE PROTEIN, MITOCHONDRIAL"/>
    <property type="match status" value="1"/>
</dbReference>
<protein>
    <submittedName>
        <fullName evidence="9">Rhomboid family intramembrane serine protease</fullName>
    </submittedName>
</protein>
<dbReference type="InterPro" id="IPR022764">
    <property type="entry name" value="Peptidase_S54_rhomboid_dom"/>
</dbReference>
<dbReference type="GO" id="GO:0016020">
    <property type="term" value="C:membrane"/>
    <property type="evidence" value="ECO:0007669"/>
    <property type="project" value="UniProtKB-SubCell"/>
</dbReference>
<dbReference type="AlphaFoldDB" id="A0A0B5QTK0"/>
<dbReference type="EMBL" id="CP010086">
    <property type="protein sequence ID" value="AJH01378.1"/>
    <property type="molecule type" value="Genomic_DNA"/>
</dbReference>
<keyword evidence="3 7" id="KW-0812">Transmembrane</keyword>
<evidence type="ECO:0000256" key="4">
    <source>
        <dbReference type="ARBA" id="ARBA00022801"/>
    </source>
</evidence>
<dbReference type="STRING" id="1520.LF65_04849"/>
<dbReference type="Proteomes" id="UP000031866">
    <property type="component" value="Chromosome"/>
</dbReference>
<evidence type="ECO:0000256" key="2">
    <source>
        <dbReference type="ARBA" id="ARBA00009045"/>
    </source>
</evidence>
<keyword evidence="9" id="KW-0645">Protease</keyword>
<dbReference type="SUPFAM" id="SSF144091">
    <property type="entry name" value="Rhomboid-like"/>
    <property type="match status" value="1"/>
</dbReference>
<dbReference type="KEGG" id="cbei:LF65_04849"/>
<dbReference type="RefSeq" id="WP_041899805.1">
    <property type="nucleotide sequence ID" value="NZ_CP010086.2"/>
</dbReference>
<evidence type="ECO:0000256" key="1">
    <source>
        <dbReference type="ARBA" id="ARBA00004141"/>
    </source>
</evidence>
<dbReference type="InterPro" id="IPR050925">
    <property type="entry name" value="Rhomboid_protease_S54"/>
</dbReference>
<organism evidence="9 10">
    <name type="scientific">Clostridium beijerinckii</name>
    <name type="common">Clostridium MP</name>
    <dbReference type="NCBI Taxonomy" id="1520"/>
    <lineage>
        <taxon>Bacteria</taxon>
        <taxon>Bacillati</taxon>
        <taxon>Bacillota</taxon>
        <taxon>Clostridia</taxon>
        <taxon>Eubacteriales</taxon>
        <taxon>Clostridiaceae</taxon>
        <taxon>Clostridium</taxon>
    </lineage>
</organism>
<evidence type="ECO:0000259" key="8">
    <source>
        <dbReference type="Pfam" id="PF01694"/>
    </source>
</evidence>
<accession>A0A0B5QTK0</accession>
<comment type="similarity">
    <text evidence="2">Belongs to the peptidase S54 family.</text>
</comment>
<dbReference type="Pfam" id="PF01694">
    <property type="entry name" value="Rhomboid"/>
    <property type="match status" value="1"/>
</dbReference>
<dbReference type="Gene3D" id="1.20.1540.10">
    <property type="entry name" value="Rhomboid-like"/>
    <property type="match status" value="1"/>
</dbReference>
<dbReference type="GO" id="GO:0006508">
    <property type="term" value="P:proteolysis"/>
    <property type="evidence" value="ECO:0007669"/>
    <property type="project" value="UniProtKB-KW"/>
</dbReference>
<feature type="transmembrane region" description="Helical" evidence="7">
    <location>
        <begin position="225"/>
        <end position="246"/>
    </location>
</feature>